<proteinExistence type="predicted"/>
<feature type="domain" description="Alpha/beta hydrolase fold-3" evidence="4">
    <location>
        <begin position="659"/>
        <end position="870"/>
    </location>
</feature>
<keyword evidence="3" id="KW-0812">Transmembrane</keyword>
<dbReference type="EMBL" id="MKZY01000001">
    <property type="protein sequence ID" value="OOO14211.1"/>
    <property type="molecule type" value="Genomic_DNA"/>
</dbReference>
<dbReference type="VEuPathDB" id="FungiDB:AO090023000656"/>
<evidence type="ECO:0000259" key="4">
    <source>
        <dbReference type="Pfam" id="PF07859"/>
    </source>
</evidence>
<evidence type="ECO:0000256" key="2">
    <source>
        <dbReference type="SAM" id="MobiDB-lite"/>
    </source>
</evidence>
<protein>
    <recommendedName>
        <fullName evidence="4">Alpha/beta hydrolase fold-3 domain-containing protein</fullName>
    </recommendedName>
</protein>
<evidence type="ECO:0000256" key="1">
    <source>
        <dbReference type="ARBA" id="ARBA00022801"/>
    </source>
</evidence>
<name>A0A1S9DYT0_ASPOZ</name>
<dbReference type="VEuPathDB" id="FungiDB:AO090023000657"/>
<evidence type="ECO:0000256" key="3">
    <source>
        <dbReference type="SAM" id="Phobius"/>
    </source>
</evidence>
<dbReference type="VEuPathDB" id="FungiDB:AO090023000658"/>
<dbReference type="eggNOG" id="KOG1515">
    <property type="taxonomic scope" value="Eukaryota"/>
</dbReference>
<dbReference type="AlphaFoldDB" id="A0A1S9DYT0"/>
<dbReference type="PANTHER" id="PTHR48081:SF11">
    <property type="entry name" value="ALPHA_BETA HYDROLASE FOLD-3 DOMAIN-CONTAINING PROTEIN-RELATED"/>
    <property type="match status" value="1"/>
</dbReference>
<dbReference type="PANTHER" id="PTHR48081">
    <property type="entry name" value="AB HYDROLASE SUPERFAMILY PROTEIN C4A8.06C"/>
    <property type="match status" value="1"/>
</dbReference>
<organism evidence="5 6">
    <name type="scientific">Aspergillus oryzae</name>
    <name type="common">Yellow koji mold</name>
    <dbReference type="NCBI Taxonomy" id="5062"/>
    <lineage>
        <taxon>Eukaryota</taxon>
        <taxon>Fungi</taxon>
        <taxon>Dikarya</taxon>
        <taxon>Ascomycota</taxon>
        <taxon>Pezizomycotina</taxon>
        <taxon>Eurotiomycetes</taxon>
        <taxon>Eurotiomycetidae</taxon>
        <taxon>Eurotiales</taxon>
        <taxon>Aspergillaceae</taxon>
        <taxon>Aspergillus</taxon>
        <taxon>Aspergillus subgen. Circumdati</taxon>
    </lineage>
</organism>
<evidence type="ECO:0000313" key="5">
    <source>
        <dbReference type="EMBL" id="OOO14211.1"/>
    </source>
</evidence>
<dbReference type="Pfam" id="PF07859">
    <property type="entry name" value="Abhydrolase_3"/>
    <property type="match status" value="1"/>
</dbReference>
<dbReference type="SUPFAM" id="SSF53474">
    <property type="entry name" value="alpha/beta-Hydrolases"/>
    <property type="match status" value="1"/>
</dbReference>
<gene>
    <name evidence="5" type="ORF">OAory_01028060</name>
</gene>
<dbReference type="InterPro" id="IPR029058">
    <property type="entry name" value="AB_hydrolase_fold"/>
</dbReference>
<comment type="caution">
    <text evidence="5">The sequence shown here is derived from an EMBL/GenBank/DDBJ whole genome shotgun (WGS) entry which is preliminary data.</text>
</comment>
<dbReference type="InterPro" id="IPR013094">
    <property type="entry name" value="AB_hydrolase_3"/>
</dbReference>
<dbReference type="OrthoDB" id="2152029at2759"/>
<keyword evidence="3" id="KW-1133">Transmembrane helix</keyword>
<feature type="compositionally biased region" description="Polar residues" evidence="2">
    <location>
        <begin position="475"/>
        <end position="493"/>
    </location>
</feature>
<keyword evidence="3" id="KW-0472">Membrane</keyword>
<accession>A0A1S9DYT0</accession>
<evidence type="ECO:0000313" key="6">
    <source>
        <dbReference type="Proteomes" id="UP000190312"/>
    </source>
</evidence>
<dbReference type="Gene3D" id="3.40.50.1820">
    <property type="entry name" value="alpha/beta hydrolase"/>
    <property type="match status" value="1"/>
</dbReference>
<dbReference type="GO" id="GO:0016787">
    <property type="term" value="F:hydrolase activity"/>
    <property type="evidence" value="ECO:0007669"/>
    <property type="project" value="UniProtKB-KW"/>
</dbReference>
<feature type="region of interest" description="Disordered" evidence="2">
    <location>
        <begin position="474"/>
        <end position="493"/>
    </location>
</feature>
<keyword evidence="1" id="KW-0378">Hydrolase</keyword>
<sequence length="907" mass="100758">MSILILETVEKQADTSELGDKKPAPSSRQLLRTSAILYRSGGVRLLLNGIGSACTYWAMHISVAKLSTTLLPSSAAHILASVLLAETHFLCTARTILPRDQLRFVSNPGDRRRWLVLPTLAYAAAETVMLHVPAVFDSSIAPVPDEEVTMAGLLYIVRSDILVSGLMLSAQLFLLLPSYMVLILVQASLLPPTCETLVFSPSRHQRGRRVGEIFSAVNRGPLRAQEAAQMIRTGQLLSCLELHGKMCLCLVGNYCLSNIAASWQCDPPAYASTGMETVSLGLDNFDVNGHPMSTEPVLSNIMTLMVFMGLEIHPARASYSDRALTFIAFNYRFTRLCISTYSVRLLRESSTEALPYSTQLEMVMKSIHGAAHFCGFITELSPLAMDYLRYLADTAFLKMVYGCEYVLRSCEILYMHYEDTKKYLRTVRDVAQLMSQIAIDATHAAKVYGDSILEKVDRIEQSLQEHSALYPQGLEPSTESHVQSDPSSSSTAQLRIQDDLSKQTLGMVEYTEKRSQHDLACEPRQQPFTQISLAAQFVTAAFVMRDIFILAAVVIIVVPWIIISLLVRRALFENEIPFREDLRRSMLCSMLRGLSILPVPTLHQVLKRKDPAVFLNVPRFMNWKDELCIRVSEGLCSGYWICQGPPEKPLRPKDSDVVLLWFHGGAYYLGGPLGEAVALLRTAECAASIFSVDYTLAPFATYPRQQEEAVAAYRHLLFNEGIEASRIVVGGESAGGHLALSFLLALTETTLPKPGGSLLLCPWSNLTNESPSFKRDRYKDALNKHLLDRDVNTFIPRDLSGHLPPLAIVNFTRPFTGRQAWKQVLPAHSWISISGHDIFLDDTHNLVHQARLDGALVDLEITDGEPHGWQFAANKASEMIYSNLPPNKEVPERVMPGSTNVAKVGEI</sequence>
<feature type="transmembrane region" description="Helical" evidence="3">
    <location>
        <begin position="547"/>
        <end position="567"/>
    </location>
</feature>
<reference evidence="5 6" key="1">
    <citation type="submission" date="2016-10" db="EMBL/GenBank/DDBJ databases">
        <title>Genome sequencing of Aspergillus oryzae BCC7051.</title>
        <authorList>
            <person name="Thammarongtham C."/>
            <person name="Vorapreeda T."/>
            <person name="Nookaew I."/>
            <person name="Srisuk T."/>
            <person name="Land M."/>
            <person name="Jeennor S."/>
            <person name="Laoteng K."/>
        </authorList>
    </citation>
    <scope>NUCLEOTIDE SEQUENCE [LARGE SCALE GENOMIC DNA]</scope>
    <source>
        <strain evidence="5 6">BCC7051</strain>
    </source>
</reference>
<dbReference type="Proteomes" id="UP000190312">
    <property type="component" value="Unassembled WGS sequence"/>
</dbReference>
<dbReference type="InterPro" id="IPR050300">
    <property type="entry name" value="GDXG_lipolytic_enzyme"/>
</dbReference>